<keyword evidence="8" id="KW-0460">Magnesium</keyword>
<dbReference type="PROSITE" id="PS00108">
    <property type="entry name" value="PROTEIN_KINASE_ST"/>
    <property type="match status" value="1"/>
</dbReference>
<dbReference type="EC" id="2.7.11.24" evidence="8"/>
<dbReference type="PANTHER" id="PTHR24055">
    <property type="entry name" value="MITOGEN-ACTIVATED PROTEIN KINASE"/>
    <property type="match status" value="1"/>
</dbReference>
<reference evidence="11" key="1">
    <citation type="submission" date="2021-01" db="EMBL/GenBank/DDBJ databases">
        <authorList>
            <person name="Corre E."/>
            <person name="Pelletier E."/>
            <person name="Niang G."/>
            <person name="Scheremetjew M."/>
            <person name="Finn R."/>
            <person name="Kale V."/>
            <person name="Holt S."/>
            <person name="Cochrane G."/>
            <person name="Meng A."/>
            <person name="Brown T."/>
            <person name="Cohen L."/>
        </authorList>
    </citation>
    <scope>NUCLEOTIDE SEQUENCE</scope>
    <source>
        <strain evidence="11">CCMP622</strain>
    </source>
</reference>
<dbReference type="GO" id="GO:0004707">
    <property type="term" value="F:MAP kinase activity"/>
    <property type="evidence" value="ECO:0007669"/>
    <property type="project" value="UniProtKB-EC"/>
</dbReference>
<keyword evidence="4 8" id="KW-0418">Kinase</keyword>
<evidence type="ECO:0000256" key="7">
    <source>
        <dbReference type="RuleBase" id="RU000304"/>
    </source>
</evidence>
<dbReference type="InterPro" id="IPR000719">
    <property type="entry name" value="Prot_kinase_dom"/>
</dbReference>
<dbReference type="Pfam" id="PF00069">
    <property type="entry name" value="Pkinase"/>
    <property type="match status" value="1"/>
</dbReference>
<dbReference type="Gene3D" id="1.10.510.10">
    <property type="entry name" value="Transferase(Phosphotransferase) domain 1"/>
    <property type="match status" value="1"/>
</dbReference>
<dbReference type="InterPro" id="IPR011009">
    <property type="entry name" value="Kinase-like_dom_sf"/>
</dbReference>
<evidence type="ECO:0000256" key="3">
    <source>
        <dbReference type="ARBA" id="ARBA00022741"/>
    </source>
</evidence>
<dbReference type="FunFam" id="1.10.510.10:FF:000013">
    <property type="entry name" value="Mitogen-activated protein kinase"/>
    <property type="match status" value="1"/>
</dbReference>
<dbReference type="PROSITE" id="PS01351">
    <property type="entry name" value="MAPK"/>
    <property type="match status" value="1"/>
</dbReference>
<dbReference type="InterPro" id="IPR008271">
    <property type="entry name" value="Ser/Thr_kinase_AS"/>
</dbReference>
<keyword evidence="1 7" id="KW-0723">Serine/threonine-protein kinase</keyword>
<feature type="binding site" evidence="6">
    <location>
        <position position="51"/>
    </location>
    <ligand>
        <name>ATP</name>
        <dbReference type="ChEBI" id="CHEBI:30616"/>
    </ligand>
</feature>
<evidence type="ECO:0000256" key="2">
    <source>
        <dbReference type="ARBA" id="ARBA00022679"/>
    </source>
</evidence>
<comment type="activity regulation">
    <text evidence="8">Activated by threonine and tyrosine phosphorylation.</text>
</comment>
<dbReference type="SMART" id="SM00220">
    <property type="entry name" value="S_TKc"/>
    <property type="match status" value="1"/>
</dbReference>
<organism evidence="11">
    <name type="scientific">Lotharella oceanica</name>
    <dbReference type="NCBI Taxonomy" id="641309"/>
    <lineage>
        <taxon>Eukaryota</taxon>
        <taxon>Sar</taxon>
        <taxon>Rhizaria</taxon>
        <taxon>Cercozoa</taxon>
        <taxon>Chlorarachniophyceae</taxon>
        <taxon>Lotharella</taxon>
    </lineage>
</organism>
<gene>
    <name evidence="11" type="ORF">LSP00402_LOCUS19936</name>
</gene>
<dbReference type="PROSITE" id="PS50011">
    <property type="entry name" value="PROTEIN_KINASE_DOM"/>
    <property type="match status" value="1"/>
</dbReference>
<feature type="domain" description="Protein kinase" evidence="10">
    <location>
        <begin position="21"/>
        <end position="311"/>
    </location>
</feature>
<evidence type="ECO:0000256" key="6">
    <source>
        <dbReference type="PROSITE-ProRule" id="PRU10141"/>
    </source>
</evidence>
<evidence type="ECO:0000256" key="4">
    <source>
        <dbReference type="ARBA" id="ARBA00022777"/>
    </source>
</evidence>
<dbReference type="SUPFAM" id="SSF56112">
    <property type="entry name" value="Protein kinase-like (PK-like)"/>
    <property type="match status" value="1"/>
</dbReference>
<evidence type="ECO:0000256" key="9">
    <source>
        <dbReference type="SAM" id="MobiDB-lite"/>
    </source>
</evidence>
<comment type="similarity">
    <text evidence="8">Belongs to the protein kinase superfamily. Ser/Thr protein kinase family. MAP kinase subfamily.</text>
</comment>
<dbReference type="Gene3D" id="3.30.200.20">
    <property type="entry name" value="Phosphorylase Kinase, domain 1"/>
    <property type="match status" value="1"/>
</dbReference>
<keyword evidence="3 6" id="KW-0547">Nucleotide-binding</keyword>
<proteinExistence type="inferred from homology"/>
<evidence type="ECO:0000256" key="8">
    <source>
        <dbReference type="RuleBase" id="RU361165"/>
    </source>
</evidence>
<dbReference type="FunFam" id="3.30.200.20:FF:000046">
    <property type="entry name" value="Mitogen-activated protein kinase"/>
    <property type="match status" value="1"/>
</dbReference>
<dbReference type="GO" id="GO:0005524">
    <property type="term" value="F:ATP binding"/>
    <property type="evidence" value="ECO:0007669"/>
    <property type="project" value="UniProtKB-UniRule"/>
</dbReference>
<dbReference type="InterPro" id="IPR017441">
    <property type="entry name" value="Protein_kinase_ATP_BS"/>
</dbReference>
<dbReference type="AlphaFoldDB" id="A0A7S2U1C2"/>
<keyword evidence="2 8" id="KW-0808">Transferase</keyword>
<dbReference type="PROSITE" id="PS00107">
    <property type="entry name" value="PROTEIN_KINASE_ATP"/>
    <property type="match status" value="1"/>
</dbReference>
<keyword evidence="5 6" id="KW-0067">ATP-binding</keyword>
<evidence type="ECO:0000313" key="11">
    <source>
        <dbReference type="EMBL" id="CAD9775932.1"/>
    </source>
</evidence>
<dbReference type="CDD" id="cd07834">
    <property type="entry name" value="STKc_MAPK"/>
    <property type="match status" value="1"/>
</dbReference>
<dbReference type="InterPro" id="IPR050117">
    <property type="entry name" value="MAPK"/>
</dbReference>
<evidence type="ECO:0000259" key="10">
    <source>
        <dbReference type="PROSITE" id="PS50011"/>
    </source>
</evidence>
<accession>A0A7S2U1C2</accession>
<evidence type="ECO:0000256" key="5">
    <source>
        <dbReference type="ARBA" id="ARBA00022840"/>
    </source>
</evidence>
<feature type="region of interest" description="Disordered" evidence="9">
    <location>
        <begin position="365"/>
        <end position="384"/>
    </location>
</feature>
<protein>
    <recommendedName>
        <fullName evidence="8">Mitogen-activated protein kinase</fullName>
        <ecNumber evidence="8">2.7.11.24</ecNumber>
    </recommendedName>
</protein>
<sequence>MERKTTSFLALGTRFDVESHYKLMRPVGHGAYGVVCSAKNTKTGAKVAIKKITKAFSNLTETKRTLREIKILSRFQHENILKIVDIMKPSSFDSFEDVYIVSELMDTDLHQIINSNQQLSEGHVQYFIYQILRGLKYIHSAHVLHRDLKPSNLLLNSNCDLKICDFGLARVADPQENHVGFLTEYVATRWYRAPEIMLSWKEYTKAIDVWSVGCIFAEILGRKPIFPGQDYMHQLHLIIKILGTPSLEDTEYIANAKAKAYVRSLKFEEGKSFRKLFPNASDQALDLLSRMLTFSPKKRITVEEALKHPFLAKLHDPNDEPVAKESFDFSFEKYNLNGKILKALLWQELCRFHLELQKVKIEPISNDSKSGAGGDDGPVSMDTS</sequence>
<name>A0A7S2U1C2_9EUKA</name>
<evidence type="ECO:0000256" key="1">
    <source>
        <dbReference type="ARBA" id="ARBA00022527"/>
    </source>
</evidence>
<dbReference type="InterPro" id="IPR003527">
    <property type="entry name" value="MAP_kinase_CS"/>
</dbReference>
<comment type="catalytic activity">
    <reaction evidence="8">
        <text>L-threonyl-[protein] + ATP = O-phospho-L-threonyl-[protein] + ADP + H(+)</text>
        <dbReference type="Rhea" id="RHEA:46608"/>
        <dbReference type="Rhea" id="RHEA-COMP:11060"/>
        <dbReference type="Rhea" id="RHEA-COMP:11605"/>
        <dbReference type="ChEBI" id="CHEBI:15378"/>
        <dbReference type="ChEBI" id="CHEBI:30013"/>
        <dbReference type="ChEBI" id="CHEBI:30616"/>
        <dbReference type="ChEBI" id="CHEBI:61977"/>
        <dbReference type="ChEBI" id="CHEBI:456216"/>
        <dbReference type="EC" id="2.7.11.24"/>
    </reaction>
</comment>
<comment type="cofactor">
    <cofactor evidence="8">
        <name>Mg(2+)</name>
        <dbReference type="ChEBI" id="CHEBI:18420"/>
    </cofactor>
</comment>
<dbReference type="EMBL" id="HBHP01032351">
    <property type="protein sequence ID" value="CAD9775932.1"/>
    <property type="molecule type" value="Transcribed_RNA"/>
</dbReference>